<dbReference type="RefSeq" id="XP_052944216.1">
    <property type="nucleotide sequence ID" value="XM_053088941.1"/>
</dbReference>
<keyword evidence="7" id="KW-1185">Reference proteome</keyword>
<dbReference type="InterPro" id="IPR000504">
    <property type="entry name" value="RRM_dom"/>
</dbReference>
<proteinExistence type="predicted"/>
<dbReference type="PANTHER" id="PTHR18806">
    <property type="entry name" value="RBM25 PROTEIN"/>
    <property type="match status" value="1"/>
</dbReference>
<dbReference type="Gene3D" id="1.20.1390.10">
    <property type="entry name" value="PWI domain"/>
    <property type="match status" value="1"/>
</dbReference>
<organism evidence="6 7">
    <name type="scientific">Dioszegia hungarica</name>
    <dbReference type="NCBI Taxonomy" id="4972"/>
    <lineage>
        <taxon>Eukaryota</taxon>
        <taxon>Fungi</taxon>
        <taxon>Dikarya</taxon>
        <taxon>Basidiomycota</taxon>
        <taxon>Agaricomycotina</taxon>
        <taxon>Tremellomycetes</taxon>
        <taxon>Tremellales</taxon>
        <taxon>Bulleribasidiaceae</taxon>
        <taxon>Dioszegia</taxon>
    </lineage>
</organism>
<dbReference type="Pfam" id="PF01480">
    <property type="entry name" value="PWI"/>
    <property type="match status" value="1"/>
</dbReference>
<sequence>MYGANNGFGGPPPFRPPPGNLPPFPPNLAPGAPGAPGAPSGPSNIGGYHPFPPLTNFVRPPFPPHLPQAPMPMPMPNMYQNGSPLPVRPQGMPFGNSPVRPMYPGIGLPPNPSALPTPPHRQPSTNFVKPLKTTDMFVGSIAPGIDDATLMELLTACGPIHELKRGQSNGKSQAFGFVSIENPEVVMRCIRCLDGVELPDLSPEGIREKKPSKPLRAKVDEKTKAFLDEFEQTVGRTDDDEEADAAARKTIAAIIARIVQAHAPVPEPTARHSGGQSPITVIVPAHLQDLREGDLPENQRVAVLDQISVFRENAARLERQQKLREEELEMAKYNSAGGYKRPPNPAEYGYGQRGFQTNAQGPSAPFQQPQRGNDRPLLQANGQGPQGYSKPVGFVKAHAAEAKVESGRTDEEEEDMRQMRLAREKEGKLRERERQVENRERYRLENLNREMSHRRQQGEAEDRTRRAMAERLDRFDDDEVADRGKELFFADRTRWRNTRHLHRTREYQDDVRDRQAEQDEIKALEKESEEFMRRQMEEMARMEEVQKQRGLLTEDAAPVKLALAVPATAPEPAAKAKAKVEPAPAKARPAPAIAFDNDDEEEVAADKRKQRTFVKLEYDEKDVVDSTAEAEKAVARNRQLLEVRSRVPRDKRTLWGMELNWKAINESATKAKILSFVNGKLEEYLGEVDKDLSDFVMEKVADRSSPQKVVDELESVLAEDAYTLVVQLWRLLAFETAAARAGLPSGTMLV</sequence>
<gene>
    <name evidence="6" type="ORF">MKK02DRAFT_34434</name>
</gene>
<dbReference type="PROSITE" id="PS51025">
    <property type="entry name" value="PWI"/>
    <property type="match status" value="1"/>
</dbReference>
<dbReference type="GeneID" id="77728146"/>
<feature type="region of interest" description="Disordered" evidence="3">
    <location>
        <begin position="334"/>
        <end position="387"/>
    </location>
</feature>
<name>A0AA38LU72_9TREE</name>
<reference evidence="6" key="1">
    <citation type="journal article" date="2022" name="G3 (Bethesda)">
        <title>High quality genome of the basidiomycete yeast Dioszegia hungarica PDD-24b-2 isolated from cloud water.</title>
        <authorList>
            <person name="Jarrige D."/>
            <person name="Haridas S."/>
            <person name="Bleykasten-Grosshans C."/>
            <person name="Joly M."/>
            <person name="Nadalig T."/>
            <person name="Sancelme M."/>
            <person name="Vuilleumier S."/>
            <person name="Grigoriev I.V."/>
            <person name="Amato P."/>
            <person name="Bringel F."/>
        </authorList>
    </citation>
    <scope>NUCLEOTIDE SEQUENCE</scope>
    <source>
        <strain evidence="6">PDD-24b-2</strain>
    </source>
</reference>
<evidence type="ECO:0000259" key="4">
    <source>
        <dbReference type="PROSITE" id="PS50102"/>
    </source>
</evidence>
<evidence type="ECO:0000256" key="3">
    <source>
        <dbReference type="SAM" id="MobiDB-lite"/>
    </source>
</evidence>
<accession>A0AA38LU72</accession>
<evidence type="ECO:0000313" key="6">
    <source>
        <dbReference type="EMBL" id="KAI9634439.1"/>
    </source>
</evidence>
<comment type="caution">
    <text evidence="6">The sequence shown here is derived from an EMBL/GenBank/DDBJ whole genome shotgun (WGS) entry which is preliminary data.</text>
</comment>
<dbReference type="Pfam" id="PF00076">
    <property type="entry name" value="RRM_1"/>
    <property type="match status" value="1"/>
</dbReference>
<feature type="domain" description="RRM" evidence="4">
    <location>
        <begin position="134"/>
        <end position="222"/>
    </location>
</feature>
<dbReference type="Proteomes" id="UP001164286">
    <property type="component" value="Unassembled WGS sequence"/>
</dbReference>
<dbReference type="CDD" id="cd12446">
    <property type="entry name" value="RRM_RBM25"/>
    <property type="match status" value="1"/>
</dbReference>
<dbReference type="SUPFAM" id="SSF54928">
    <property type="entry name" value="RNA-binding domain, RBD"/>
    <property type="match status" value="1"/>
</dbReference>
<evidence type="ECO:0000256" key="2">
    <source>
        <dbReference type="SAM" id="Coils"/>
    </source>
</evidence>
<dbReference type="InterPro" id="IPR034268">
    <property type="entry name" value="RBM25_RRM"/>
</dbReference>
<feature type="region of interest" description="Disordered" evidence="3">
    <location>
        <begin position="1"/>
        <end position="52"/>
    </location>
</feature>
<dbReference type="GO" id="GO:0003729">
    <property type="term" value="F:mRNA binding"/>
    <property type="evidence" value="ECO:0007669"/>
    <property type="project" value="TreeGrafter"/>
</dbReference>
<feature type="compositionally biased region" description="Pro residues" evidence="3">
    <location>
        <begin position="10"/>
        <end position="28"/>
    </location>
</feature>
<dbReference type="InterPro" id="IPR035979">
    <property type="entry name" value="RBD_domain_sf"/>
</dbReference>
<evidence type="ECO:0000259" key="5">
    <source>
        <dbReference type="PROSITE" id="PS51025"/>
    </source>
</evidence>
<keyword evidence="1" id="KW-0694">RNA-binding</keyword>
<dbReference type="PROSITE" id="PS50102">
    <property type="entry name" value="RRM"/>
    <property type="match status" value="1"/>
</dbReference>
<feature type="compositionally biased region" description="Low complexity" evidence="3">
    <location>
        <begin position="29"/>
        <end position="47"/>
    </location>
</feature>
<feature type="domain" description="PWI" evidence="5">
    <location>
        <begin position="652"/>
        <end position="749"/>
    </location>
</feature>
<dbReference type="AlphaFoldDB" id="A0AA38LU72"/>
<dbReference type="Gene3D" id="3.30.70.330">
    <property type="match status" value="1"/>
</dbReference>
<dbReference type="SMART" id="SM00311">
    <property type="entry name" value="PWI"/>
    <property type="match status" value="1"/>
</dbReference>
<feature type="compositionally biased region" description="Polar residues" evidence="3">
    <location>
        <begin position="354"/>
        <end position="371"/>
    </location>
</feature>
<protein>
    <recommendedName>
        <fullName evidence="8">PWI domain-containing protein</fullName>
    </recommendedName>
</protein>
<evidence type="ECO:0000313" key="7">
    <source>
        <dbReference type="Proteomes" id="UP001164286"/>
    </source>
</evidence>
<dbReference type="SMART" id="SM00360">
    <property type="entry name" value="RRM"/>
    <property type="match status" value="1"/>
</dbReference>
<evidence type="ECO:0000256" key="1">
    <source>
        <dbReference type="PROSITE-ProRule" id="PRU00176"/>
    </source>
</evidence>
<dbReference type="PANTHER" id="PTHR18806:SF4">
    <property type="entry name" value="RNA-BINDING PROTEIN 25"/>
    <property type="match status" value="1"/>
</dbReference>
<evidence type="ECO:0008006" key="8">
    <source>
        <dbReference type="Google" id="ProtNLM"/>
    </source>
</evidence>
<dbReference type="InterPro" id="IPR012677">
    <property type="entry name" value="Nucleotide-bd_a/b_plait_sf"/>
</dbReference>
<dbReference type="EMBL" id="JAKWFO010000007">
    <property type="protein sequence ID" value="KAI9634439.1"/>
    <property type="molecule type" value="Genomic_DNA"/>
</dbReference>
<dbReference type="InterPro" id="IPR052768">
    <property type="entry name" value="RBM25"/>
</dbReference>
<feature type="coiled-coil region" evidence="2">
    <location>
        <begin position="507"/>
        <end position="534"/>
    </location>
</feature>
<dbReference type="InterPro" id="IPR002483">
    <property type="entry name" value="PWI_dom"/>
</dbReference>
<dbReference type="GO" id="GO:0005681">
    <property type="term" value="C:spliceosomal complex"/>
    <property type="evidence" value="ECO:0007669"/>
    <property type="project" value="TreeGrafter"/>
</dbReference>
<keyword evidence="2" id="KW-0175">Coiled coil</keyword>